<evidence type="ECO:0000259" key="4">
    <source>
        <dbReference type="Pfam" id="PF13360"/>
    </source>
</evidence>
<dbReference type="InterPro" id="IPR002372">
    <property type="entry name" value="PQQ_rpt_dom"/>
</dbReference>
<evidence type="ECO:0000256" key="3">
    <source>
        <dbReference type="ARBA" id="ARBA00023237"/>
    </source>
</evidence>
<dbReference type="AlphaFoldDB" id="A0A1Y2K7I7"/>
<organism evidence="5 6">
    <name type="scientific">Magnetofaba australis IT-1</name>
    <dbReference type="NCBI Taxonomy" id="1434232"/>
    <lineage>
        <taxon>Bacteria</taxon>
        <taxon>Pseudomonadati</taxon>
        <taxon>Pseudomonadota</taxon>
        <taxon>Magnetococcia</taxon>
        <taxon>Magnetococcales</taxon>
        <taxon>Magnetococcaceae</taxon>
        <taxon>Magnetofaba</taxon>
    </lineage>
</organism>
<dbReference type="NCBIfam" id="TIGR03300">
    <property type="entry name" value="assembly_YfgL"/>
    <property type="match status" value="1"/>
</dbReference>
<dbReference type="SUPFAM" id="SSF50998">
    <property type="entry name" value="Quinoprotein alcohol dehydrogenase-like"/>
    <property type="match status" value="1"/>
</dbReference>
<dbReference type="PANTHER" id="PTHR34512">
    <property type="entry name" value="CELL SURFACE PROTEIN"/>
    <property type="match status" value="1"/>
</dbReference>
<evidence type="ECO:0000256" key="1">
    <source>
        <dbReference type="ARBA" id="ARBA00022729"/>
    </source>
</evidence>
<sequence>MLALLLGGCSTVNSMTEWVVGADDDLDEEISTYVEPTPGAPTGLQRAWSHGVVGSPDKYMPQPRHFEESGGALFISGFQGDVTRVDAATGRSSWDVDLDTPIFGGVTTDGARVYVGDADGHAIALDAATGAEVWRERLSTKISSAPMVQGELVFFQTLDNRIYALNAATGKRVWFHGGSPSPLSMMGAASPTAFSHGILAGYSTGDVHAFEPQTGKDVWDRNLTVIGGRTELDLLQDVDADPVVSGLRIYVVSHQGRLMAIYAPNGAQVWQSRLSALRTPLLDGARLYVADVEGYLHALSAEDGTPLWKTRLSDGMLTAPTRFKDQIIVADDSGRRFAVDPASGRVLGMDKSGESYQADPLIAAGGLYLLTRDGDLERFE</sequence>
<dbReference type="SMART" id="SM00564">
    <property type="entry name" value="PQQ"/>
    <property type="match status" value="6"/>
</dbReference>
<protein>
    <submittedName>
        <fullName evidence="5">Putative pyrrolo-quinoline quinone</fullName>
    </submittedName>
</protein>
<keyword evidence="3" id="KW-0998">Cell outer membrane</keyword>
<accession>A0A1Y2K7I7</accession>
<dbReference type="EMBL" id="LVJN01000016">
    <property type="protein sequence ID" value="OSM06274.1"/>
    <property type="molecule type" value="Genomic_DNA"/>
</dbReference>
<feature type="domain" description="Pyrrolo-quinoline quinone repeat" evidence="4">
    <location>
        <begin position="80"/>
        <end position="310"/>
    </location>
</feature>
<evidence type="ECO:0000313" key="5">
    <source>
        <dbReference type="EMBL" id="OSM06274.1"/>
    </source>
</evidence>
<dbReference type="Pfam" id="PF13360">
    <property type="entry name" value="PQQ_2"/>
    <property type="match status" value="1"/>
</dbReference>
<proteinExistence type="predicted"/>
<keyword evidence="1" id="KW-0732">Signal</keyword>
<name>A0A1Y2K7I7_9PROT</name>
<reference evidence="5 6" key="1">
    <citation type="journal article" date="2016" name="BMC Genomics">
        <title>Combined genomic and structural analyses of a cultured magnetotactic bacterium reveals its niche adaptation to a dynamic environment.</title>
        <authorList>
            <person name="Araujo A.C."/>
            <person name="Morillo V."/>
            <person name="Cypriano J."/>
            <person name="Teixeira L.C."/>
            <person name="Leao P."/>
            <person name="Lyra S."/>
            <person name="Almeida L.G."/>
            <person name="Bazylinski D.A."/>
            <person name="Vasconcellos A.T."/>
            <person name="Abreu F."/>
            <person name="Lins U."/>
        </authorList>
    </citation>
    <scope>NUCLEOTIDE SEQUENCE [LARGE SCALE GENOMIC DNA]</scope>
    <source>
        <strain evidence="5 6">IT-1</strain>
    </source>
</reference>
<comment type="caution">
    <text evidence="5">The sequence shown here is derived from an EMBL/GenBank/DDBJ whole genome shotgun (WGS) entry which is preliminary data.</text>
</comment>
<evidence type="ECO:0000256" key="2">
    <source>
        <dbReference type="ARBA" id="ARBA00023136"/>
    </source>
</evidence>
<dbReference type="InterPro" id="IPR017687">
    <property type="entry name" value="BamB"/>
</dbReference>
<evidence type="ECO:0000313" key="6">
    <source>
        <dbReference type="Proteomes" id="UP000194003"/>
    </source>
</evidence>
<keyword evidence="2" id="KW-0472">Membrane</keyword>
<dbReference type="InterPro" id="IPR018391">
    <property type="entry name" value="PQQ_b-propeller_rpt"/>
</dbReference>
<dbReference type="InterPro" id="IPR015943">
    <property type="entry name" value="WD40/YVTN_repeat-like_dom_sf"/>
</dbReference>
<dbReference type="Proteomes" id="UP000194003">
    <property type="component" value="Unassembled WGS sequence"/>
</dbReference>
<dbReference type="Gene3D" id="2.130.10.10">
    <property type="entry name" value="YVTN repeat-like/Quinoprotein amine dehydrogenase"/>
    <property type="match status" value="1"/>
</dbReference>
<dbReference type="PANTHER" id="PTHR34512:SF30">
    <property type="entry name" value="OUTER MEMBRANE PROTEIN ASSEMBLY FACTOR BAMB"/>
    <property type="match status" value="1"/>
</dbReference>
<gene>
    <name evidence="5" type="ORF">MAIT1_01259</name>
</gene>
<dbReference type="STRING" id="1434232.MAIT1_01259"/>
<keyword evidence="6" id="KW-1185">Reference proteome</keyword>
<dbReference type="InterPro" id="IPR011047">
    <property type="entry name" value="Quinoprotein_ADH-like_sf"/>
</dbReference>